<keyword evidence="1" id="KW-1133">Transmembrane helix</keyword>
<proteinExistence type="predicted"/>
<feature type="transmembrane region" description="Helical" evidence="1">
    <location>
        <begin position="59"/>
        <end position="79"/>
    </location>
</feature>
<keyword evidence="1" id="KW-0812">Transmembrane</keyword>
<feature type="transmembrane region" description="Helical" evidence="1">
    <location>
        <begin position="99"/>
        <end position="116"/>
    </location>
</feature>
<keyword evidence="1" id="KW-0472">Membrane</keyword>
<evidence type="ECO:0000313" key="2">
    <source>
        <dbReference type="EMBL" id="QHU01150.1"/>
    </source>
</evidence>
<organism evidence="2">
    <name type="scientific">viral metagenome</name>
    <dbReference type="NCBI Taxonomy" id="1070528"/>
    <lineage>
        <taxon>unclassified sequences</taxon>
        <taxon>metagenomes</taxon>
        <taxon>organismal metagenomes</taxon>
    </lineage>
</organism>
<protein>
    <submittedName>
        <fullName evidence="2">Uncharacterized protein</fullName>
    </submittedName>
</protein>
<dbReference type="AlphaFoldDB" id="A0A6C0J8E2"/>
<name>A0A6C0J8E2_9ZZZZ</name>
<evidence type="ECO:0000256" key="1">
    <source>
        <dbReference type="SAM" id="Phobius"/>
    </source>
</evidence>
<accession>A0A6C0J8E2</accession>
<sequence>MDQSPINLPPINQQINLSPINSGSRHPIGNNETLDVSNTLYGNYDAPSDYESFANLSEYGINLDLILKSIFFGAIFYLLSLPEVYKLTSQFIGKKVDNVLVHSLVYAILYYILVHFI</sequence>
<reference evidence="2" key="1">
    <citation type="journal article" date="2020" name="Nature">
        <title>Giant virus diversity and host interactions through global metagenomics.</title>
        <authorList>
            <person name="Schulz F."/>
            <person name="Roux S."/>
            <person name="Paez-Espino D."/>
            <person name="Jungbluth S."/>
            <person name="Walsh D.A."/>
            <person name="Denef V.J."/>
            <person name="McMahon K.D."/>
            <person name="Konstantinidis K.T."/>
            <person name="Eloe-Fadrosh E.A."/>
            <person name="Kyrpides N.C."/>
            <person name="Woyke T."/>
        </authorList>
    </citation>
    <scope>NUCLEOTIDE SEQUENCE</scope>
    <source>
        <strain evidence="2">GVMAG-M-3300025860-25</strain>
    </source>
</reference>
<dbReference type="EMBL" id="MN740335">
    <property type="protein sequence ID" value="QHU01150.1"/>
    <property type="molecule type" value="Genomic_DNA"/>
</dbReference>